<feature type="region of interest" description="Disordered" evidence="2">
    <location>
        <begin position="572"/>
        <end position="656"/>
    </location>
</feature>
<feature type="region of interest" description="Disordered" evidence="2">
    <location>
        <begin position="191"/>
        <end position="323"/>
    </location>
</feature>
<feature type="domain" description="Transcriptional regulatory protein RXT2 N-terminal" evidence="3">
    <location>
        <begin position="41"/>
        <end position="174"/>
    </location>
</feature>
<evidence type="ECO:0000313" key="5">
    <source>
        <dbReference type="Proteomes" id="UP000001067"/>
    </source>
</evidence>
<reference evidence="4 5" key="1">
    <citation type="journal article" date="2010" name="Genome Biol.">
        <title>A first genome assembly of the barley fungal pathogen Pyrenophora teres f. teres.</title>
        <authorList>
            <person name="Ellwood S.R."/>
            <person name="Liu Z."/>
            <person name="Syme R.A."/>
            <person name="Lai Z."/>
            <person name="Hane J.K."/>
            <person name="Keiper F."/>
            <person name="Moffat C.S."/>
            <person name="Oliver R.P."/>
            <person name="Friesen T.L."/>
        </authorList>
    </citation>
    <scope>NUCLEOTIDE SEQUENCE [LARGE SCALE GENOMIC DNA]</scope>
    <source>
        <strain evidence="4 5">0-1</strain>
    </source>
</reference>
<dbReference type="InterPro" id="IPR039602">
    <property type="entry name" value="Rxt2"/>
</dbReference>
<feature type="compositionally biased region" description="Low complexity" evidence="2">
    <location>
        <begin position="608"/>
        <end position="620"/>
    </location>
</feature>
<feature type="compositionally biased region" description="Polar residues" evidence="2">
    <location>
        <begin position="642"/>
        <end position="656"/>
    </location>
</feature>
<feature type="coiled-coil region" evidence="1">
    <location>
        <begin position="474"/>
        <end position="536"/>
    </location>
</feature>
<feature type="region of interest" description="Disordered" evidence="2">
    <location>
        <begin position="685"/>
        <end position="722"/>
    </location>
</feature>
<evidence type="ECO:0000256" key="2">
    <source>
        <dbReference type="SAM" id="MobiDB-lite"/>
    </source>
</evidence>
<organism evidence="5">
    <name type="scientific">Pyrenophora teres f. teres (strain 0-1)</name>
    <name type="common">Barley net blotch fungus</name>
    <name type="synonym">Drechslera teres f. teres</name>
    <dbReference type="NCBI Taxonomy" id="861557"/>
    <lineage>
        <taxon>Eukaryota</taxon>
        <taxon>Fungi</taxon>
        <taxon>Dikarya</taxon>
        <taxon>Ascomycota</taxon>
        <taxon>Pezizomycotina</taxon>
        <taxon>Dothideomycetes</taxon>
        <taxon>Pleosporomycetidae</taxon>
        <taxon>Pleosporales</taxon>
        <taxon>Pleosporineae</taxon>
        <taxon>Pleosporaceae</taxon>
        <taxon>Pyrenophora</taxon>
    </lineage>
</organism>
<keyword evidence="5" id="KW-1185">Reference proteome</keyword>
<proteinExistence type="predicted"/>
<dbReference type="OrthoDB" id="441210at2759"/>
<dbReference type="STRING" id="861557.E3RSK1"/>
<dbReference type="EMBL" id="GL534841">
    <property type="protein sequence ID" value="EFQ91298.1"/>
    <property type="molecule type" value="Genomic_DNA"/>
</dbReference>
<dbReference type="AlphaFoldDB" id="E3RSK1"/>
<dbReference type="Proteomes" id="UP000001067">
    <property type="component" value="Unassembled WGS sequence"/>
</dbReference>
<feature type="region of interest" description="Disordered" evidence="2">
    <location>
        <begin position="19"/>
        <end position="44"/>
    </location>
</feature>
<name>E3RSK1_PYRTT</name>
<keyword evidence="1" id="KW-0175">Coiled coil</keyword>
<feature type="compositionally biased region" description="Low complexity" evidence="2">
    <location>
        <begin position="704"/>
        <end position="714"/>
    </location>
</feature>
<evidence type="ECO:0000256" key="1">
    <source>
        <dbReference type="SAM" id="Coils"/>
    </source>
</evidence>
<evidence type="ECO:0000313" key="4">
    <source>
        <dbReference type="EMBL" id="EFQ91298.1"/>
    </source>
</evidence>
<dbReference type="Pfam" id="PF08595">
    <property type="entry name" value="RXT2_N"/>
    <property type="match status" value="1"/>
</dbReference>
<gene>
    <name evidence="4" type="ORF">PTT_11895</name>
</gene>
<dbReference type="GO" id="GO:0005829">
    <property type="term" value="C:cytosol"/>
    <property type="evidence" value="ECO:0007669"/>
    <property type="project" value="TreeGrafter"/>
</dbReference>
<dbReference type="PANTHER" id="PTHR28232">
    <property type="entry name" value="TRANSCRIPTIONAL REGULATORY PROTEIN RXT2"/>
    <property type="match status" value="1"/>
</dbReference>
<dbReference type="PANTHER" id="PTHR28232:SF1">
    <property type="entry name" value="TRANSCRIPTIONAL REGULATORY PROTEIN RXT2"/>
    <property type="match status" value="1"/>
</dbReference>
<feature type="compositionally biased region" description="Polar residues" evidence="2">
    <location>
        <begin position="581"/>
        <end position="595"/>
    </location>
</feature>
<protein>
    <recommendedName>
        <fullName evidence="3">Transcriptional regulatory protein RXT2 N-terminal domain-containing protein</fullName>
    </recommendedName>
</protein>
<feature type="compositionally biased region" description="Polar residues" evidence="2">
    <location>
        <begin position="263"/>
        <end position="279"/>
    </location>
</feature>
<evidence type="ECO:0000259" key="3">
    <source>
        <dbReference type="Pfam" id="PF08595"/>
    </source>
</evidence>
<accession>E3RSK1</accession>
<dbReference type="InterPro" id="IPR013904">
    <property type="entry name" value="RXT2_N"/>
</dbReference>
<dbReference type="KEGG" id="pte:PTT_11895"/>
<dbReference type="eggNOG" id="ENOG502S5XA">
    <property type="taxonomic scope" value="Eukaryota"/>
</dbReference>
<dbReference type="HOGENOM" id="CLU_022436_0_0_1"/>
<dbReference type="GO" id="GO:0033698">
    <property type="term" value="C:Rpd3L complex"/>
    <property type="evidence" value="ECO:0007669"/>
    <property type="project" value="TreeGrafter"/>
</dbReference>
<sequence>MAGQQQQILDTIFNMKRKMLRKDDSDTEDSETALSNKKQDLRRKVHYARASDPDFLTDPHPYKKRIEHAGYHRSILQRNPPRYDPDGDIVEIDDEYDEEDDVETVEENPYGDIQLESLLAPLTSAADLPNHPALNVAYTSRHLTDLASEVGVLSRKEQVTIARAKNLIVKLQGDSTFAPAALAAMGNAPIREPWSREPNECAEGEQQQAPDAEMQDSVESAQDVDMEDAGRLNGTDRSTNGDVDGAHAVTNGTTDLTHENGERAQSATAEDISDTASQQTHRMTTRTRARAHAASTPSPPQSPSSRVHPLFIHPTESLPDRDFGLPSQQAEDARMLLMAYIQKQEEVARITSDLYQGLLQADRMRQDVFKWSKAEAHVGEMSDGEDWYDNEEWGLDQDLAKGRDEEEDETAVAGKKSTRQRHDVVIADLKPSEDYKTSVLSGLSPTIIMECASRGLAFHNYQTSQEIVYQEHLAKGLTEKYNTLSQQMDQLIHDANSQIKALQEKMQAMQAEQVSLEDKNHELSGAYKEKAKAQQQTLKLYQGLKAQVMASHVAHAAGDEAEYTLQTAQRDRFIDRFPGTRTGTANYGQMAMPQQTGGGRPHERDTSRSSGRSGLQRQGGVQHGPPFHAHLQGRGLGGRVHTGQSAPLGTPSNHNKSCLPVLGGTRQNLYLNMDSATPYQNSPMTRQPLTGGVAPRDLGNFSLGGRPSRRPAGAGHTGGMGR</sequence>